<dbReference type="EMBL" id="JBHSWV010000095">
    <property type="protein sequence ID" value="MFC6764668.1"/>
    <property type="molecule type" value="Genomic_DNA"/>
</dbReference>
<keyword evidence="3" id="KW-1185">Reference proteome</keyword>
<evidence type="ECO:0000313" key="2">
    <source>
        <dbReference type="EMBL" id="MFC6764668.1"/>
    </source>
</evidence>
<protein>
    <submittedName>
        <fullName evidence="2">Uncharacterized protein</fullName>
    </submittedName>
</protein>
<comment type="caution">
    <text evidence="2">The sequence shown here is derived from an EMBL/GenBank/DDBJ whole genome shotgun (WGS) entry which is preliminary data.</text>
</comment>
<accession>A0ABD5SHZ7</accession>
<organism evidence="2 3">
    <name type="scientific">Natrinema soli</name>
    <dbReference type="NCBI Taxonomy" id="1930624"/>
    <lineage>
        <taxon>Archaea</taxon>
        <taxon>Methanobacteriati</taxon>
        <taxon>Methanobacteriota</taxon>
        <taxon>Stenosarchaea group</taxon>
        <taxon>Halobacteria</taxon>
        <taxon>Halobacteriales</taxon>
        <taxon>Natrialbaceae</taxon>
        <taxon>Natrinema</taxon>
    </lineage>
</organism>
<feature type="region of interest" description="Disordered" evidence="1">
    <location>
        <begin position="88"/>
        <end position="112"/>
    </location>
</feature>
<dbReference type="AlphaFoldDB" id="A0ABD5SHZ7"/>
<dbReference type="RefSeq" id="WP_273737728.1">
    <property type="nucleotide sequence ID" value="NZ_JAQIVI010000095.1"/>
</dbReference>
<feature type="compositionally biased region" description="Basic and acidic residues" evidence="1">
    <location>
        <begin position="89"/>
        <end position="105"/>
    </location>
</feature>
<evidence type="ECO:0000313" key="3">
    <source>
        <dbReference type="Proteomes" id="UP001596383"/>
    </source>
</evidence>
<reference evidence="2 3" key="1">
    <citation type="journal article" date="2019" name="Int. J. Syst. Evol. Microbiol.">
        <title>The Global Catalogue of Microorganisms (GCM) 10K type strain sequencing project: providing services to taxonomists for standard genome sequencing and annotation.</title>
        <authorList>
            <consortium name="The Broad Institute Genomics Platform"/>
            <consortium name="The Broad Institute Genome Sequencing Center for Infectious Disease"/>
            <person name="Wu L."/>
            <person name="Ma J."/>
        </authorList>
    </citation>
    <scope>NUCLEOTIDE SEQUENCE [LARGE SCALE GENOMIC DNA]</scope>
    <source>
        <strain evidence="2 3">LMG 29247</strain>
    </source>
</reference>
<sequence length="169" mass="18690">MENQLQKIGIQVDKDTVARYVREFGDKFAERHGITVAGESFTQNVLAALFDMGTVEELKEEYGEELAEAGIEEVAGCADETYPAKKGAKKDLYEENMERKQEGKNPRPPPEGFTVNLGYLPQLDCFASVQCRNTAFASVLANALGLPMEGVAYCVTDDEDCYNDSFQPV</sequence>
<dbReference type="Proteomes" id="UP001596383">
    <property type="component" value="Unassembled WGS sequence"/>
</dbReference>
<gene>
    <name evidence="2" type="ORF">ACFQE6_06360</name>
</gene>
<evidence type="ECO:0000256" key="1">
    <source>
        <dbReference type="SAM" id="MobiDB-lite"/>
    </source>
</evidence>
<proteinExistence type="predicted"/>
<name>A0ABD5SHZ7_9EURY</name>